<proteinExistence type="predicted"/>
<dbReference type="AlphaFoldDB" id="A0ABD1UX28"/>
<gene>
    <name evidence="1" type="ORF">Fot_22210</name>
</gene>
<protein>
    <submittedName>
        <fullName evidence="1">Uncharacterized protein</fullName>
    </submittedName>
</protein>
<dbReference type="EMBL" id="JBFOLJ010000006">
    <property type="protein sequence ID" value="KAL2529609.1"/>
    <property type="molecule type" value="Genomic_DNA"/>
</dbReference>
<reference evidence="2" key="1">
    <citation type="submission" date="2024-07" db="EMBL/GenBank/DDBJ databases">
        <title>Two chromosome-level genome assemblies of Korean endemic species Abeliophyllum distichum and Forsythia ovata (Oleaceae).</title>
        <authorList>
            <person name="Jang H."/>
        </authorList>
    </citation>
    <scope>NUCLEOTIDE SEQUENCE [LARGE SCALE GENOMIC DNA]</scope>
</reference>
<organism evidence="1 2">
    <name type="scientific">Forsythia ovata</name>
    <dbReference type="NCBI Taxonomy" id="205694"/>
    <lineage>
        <taxon>Eukaryota</taxon>
        <taxon>Viridiplantae</taxon>
        <taxon>Streptophyta</taxon>
        <taxon>Embryophyta</taxon>
        <taxon>Tracheophyta</taxon>
        <taxon>Spermatophyta</taxon>
        <taxon>Magnoliopsida</taxon>
        <taxon>eudicotyledons</taxon>
        <taxon>Gunneridae</taxon>
        <taxon>Pentapetalae</taxon>
        <taxon>asterids</taxon>
        <taxon>lamiids</taxon>
        <taxon>Lamiales</taxon>
        <taxon>Oleaceae</taxon>
        <taxon>Forsythieae</taxon>
        <taxon>Forsythia</taxon>
    </lineage>
</organism>
<evidence type="ECO:0000313" key="2">
    <source>
        <dbReference type="Proteomes" id="UP001604277"/>
    </source>
</evidence>
<evidence type="ECO:0000313" key="1">
    <source>
        <dbReference type="EMBL" id="KAL2529609.1"/>
    </source>
</evidence>
<comment type="caution">
    <text evidence="1">The sequence shown here is derived from an EMBL/GenBank/DDBJ whole genome shotgun (WGS) entry which is preliminary data.</text>
</comment>
<name>A0ABD1UX28_9LAMI</name>
<keyword evidence="2" id="KW-1185">Reference proteome</keyword>
<accession>A0ABD1UX28</accession>
<sequence>MLAIKVDELHSTVVGAEDIDALCSENKVLHARISNVEDVRAQVVLQLTKSQMIQRMCANAQRKAELKLNVLEDMAYAKQKELIEVLTNLSKAKELLAKLDAPSYVGTRGSVETQEP</sequence>
<dbReference type="Proteomes" id="UP001604277">
    <property type="component" value="Unassembled WGS sequence"/>
</dbReference>